<feature type="transmembrane region" description="Helical" evidence="7">
    <location>
        <begin position="130"/>
        <end position="152"/>
    </location>
</feature>
<evidence type="ECO:0000256" key="6">
    <source>
        <dbReference type="ARBA" id="ARBA00023136"/>
    </source>
</evidence>
<evidence type="ECO:0000256" key="2">
    <source>
        <dbReference type="ARBA" id="ARBA00022448"/>
    </source>
</evidence>
<feature type="transmembrane region" description="Helical" evidence="7">
    <location>
        <begin position="172"/>
        <end position="192"/>
    </location>
</feature>
<protein>
    <submittedName>
        <fullName evidence="9">ABC transporter permease subunit</fullName>
    </submittedName>
</protein>
<comment type="similarity">
    <text evidence="7">Belongs to the binding-protein-dependent transport system permease family.</text>
</comment>
<dbReference type="Proteomes" id="UP000437736">
    <property type="component" value="Unassembled WGS sequence"/>
</dbReference>
<dbReference type="InterPro" id="IPR045621">
    <property type="entry name" value="BPD_transp_1_N"/>
</dbReference>
<keyword evidence="6 7" id="KW-0472">Membrane</keyword>
<evidence type="ECO:0000313" key="10">
    <source>
        <dbReference type="Proteomes" id="UP000437736"/>
    </source>
</evidence>
<feature type="transmembrane region" description="Helical" evidence="7">
    <location>
        <begin position="9"/>
        <end position="30"/>
    </location>
</feature>
<comment type="caution">
    <text evidence="9">The sequence shown here is derived from an EMBL/GenBank/DDBJ whole genome shotgun (WGS) entry which is preliminary data.</text>
</comment>
<accession>A0ABW9QUL6</accession>
<dbReference type="PANTHER" id="PTHR43163">
    <property type="entry name" value="DIPEPTIDE TRANSPORT SYSTEM PERMEASE PROTEIN DPPB-RELATED"/>
    <property type="match status" value="1"/>
</dbReference>
<dbReference type="PROSITE" id="PS50928">
    <property type="entry name" value="ABC_TM1"/>
    <property type="match status" value="1"/>
</dbReference>
<dbReference type="PANTHER" id="PTHR43163:SF6">
    <property type="entry name" value="DIPEPTIDE TRANSPORT SYSTEM PERMEASE PROTEIN DPPB-RELATED"/>
    <property type="match status" value="1"/>
</dbReference>
<organism evidence="9 10">
    <name type="scientific">Acidiferrimicrobium australe</name>
    <dbReference type="NCBI Taxonomy" id="2664430"/>
    <lineage>
        <taxon>Bacteria</taxon>
        <taxon>Bacillati</taxon>
        <taxon>Actinomycetota</taxon>
        <taxon>Acidimicrobiia</taxon>
        <taxon>Acidimicrobiales</taxon>
        <taxon>Acidimicrobiaceae</taxon>
        <taxon>Acidiferrimicrobium</taxon>
    </lineage>
</organism>
<gene>
    <name evidence="9" type="ORF">GHK86_09955</name>
</gene>
<evidence type="ECO:0000256" key="7">
    <source>
        <dbReference type="RuleBase" id="RU363032"/>
    </source>
</evidence>
<dbReference type="SUPFAM" id="SSF161098">
    <property type="entry name" value="MetI-like"/>
    <property type="match status" value="1"/>
</dbReference>
<evidence type="ECO:0000256" key="4">
    <source>
        <dbReference type="ARBA" id="ARBA00022692"/>
    </source>
</evidence>
<feature type="transmembrane region" description="Helical" evidence="7">
    <location>
        <begin position="99"/>
        <end position="118"/>
    </location>
</feature>
<sequence>MTIYILKRLVTALIVVIGVTMVTFGLLHVISSSPGRAVLGLHASPAQVAAFNKAHGYDAPIYVQYVHYLNQLIHGNLGYSYKMDQSVSALLGENILRSVWLSGASIFLAIICAFPLGIYQAYRRNSVSDYTLTAGSFILYSMPSFFLGLLLIQFFALDLHWFPVQGAQQTNILAVIANIHAMALPIVTLAAIQLAAYSRYMRSAALDNLAQDYIRLARAKGLSERAVLARHLLRNSSLPMITLIGLSIPALLAGNLITETLYNYPGLGFLFYTALQNEDYPVLLAITLIGAIAVVIGNLIADVAITVADPRVRL</sequence>
<dbReference type="CDD" id="cd06261">
    <property type="entry name" value="TM_PBP2"/>
    <property type="match status" value="1"/>
</dbReference>
<keyword evidence="3" id="KW-1003">Cell membrane</keyword>
<comment type="subcellular location">
    <subcellularLocation>
        <location evidence="1 7">Cell membrane</location>
        <topology evidence="1 7">Multi-pass membrane protein</topology>
    </subcellularLocation>
</comment>
<keyword evidence="5 7" id="KW-1133">Transmembrane helix</keyword>
<dbReference type="Pfam" id="PF19300">
    <property type="entry name" value="BPD_transp_1_N"/>
    <property type="match status" value="1"/>
</dbReference>
<evidence type="ECO:0000259" key="8">
    <source>
        <dbReference type="PROSITE" id="PS50928"/>
    </source>
</evidence>
<proteinExistence type="inferred from homology"/>
<evidence type="ECO:0000256" key="5">
    <source>
        <dbReference type="ARBA" id="ARBA00022989"/>
    </source>
</evidence>
<dbReference type="Gene3D" id="1.10.3720.10">
    <property type="entry name" value="MetI-like"/>
    <property type="match status" value="1"/>
</dbReference>
<dbReference type="Pfam" id="PF00528">
    <property type="entry name" value="BPD_transp_1"/>
    <property type="match status" value="1"/>
</dbReference>
<dbReference type="EMBL" id="WJHE01000464">
    <property type="protein sequence ID" value="MST33041.1"/>
    <property type="molecule type" value="Genomic_DNA"/>
</dbReference>
<evidence type="ECO:0000256" key="1">
    <source>
        <dbReference type="ARBA" id="ARBA00004651"/>
    </source>
</evidence>
<reference evidence="9 10" key="1">
    <citation type="submission" date="2019-11" db="EMBL/GenBank/DDBJ databases">
        <title>Acidiferrimicrobium australis gen. nov., sp. nov., an acidophilic and obligately heterotrophic, member of the Actinobacteria that catalyses dissimilatory oxido- reduction of iron isolated from metal-rich acidic water in Chile.</title>
        <authorList>
            <person name="Gonzalez D."/>
            <person name="Huber K."/>
            <person name="Hedrich S."/>
            <person name="Rojas-Villalobos C."/>
            <person name="Quatrini R."/>
            <person name="Dinamarca M.A."/>
            <person name="Schwarz A."/>
            <person name="Canales C."/>
            <person name="Nancucheo I."/>
        </authorList>
    </citation>
    <scope>NUCLEOTIDE SEQUENCE [LARGE SCALE GENOMIC DNA]</scope>
    <source>
        <strain evidence="9 10">USS-CCA1</strain>
    </source>
</reference>
<keyword evidence="10" id="KW-1185">Reference proteome</keyword>
<feature type="domain" description="ABC transmembrane type-1" evidence="8">
    <location>
        <begin position="95"/>
        <end position="301"/>
    </location>
</feature>
<keyword evidence="4 7" id="KW-0812">Transmembrane</keyword>
<keyword evidence="2 7" id="KW-0813">Transport</keyword>
<evidence type="ECO:0000313" key="9">
    <source>
        <dbReference type="EMBL" id="MST33041.1"/>
    </source>
</evidence>
<name>A0ABW9QUL6_9ACTN</name>
<feature type="transmembrane region" description="Helical" evidence="7">
    <location>
        <begin position="240"/>
        <end position="262"/>
    </location>
</feature>
<feature type="transmembrane region" description="Helical" evidence="7">
    <location>
        <begin position="282"/>
        <end position="308"/>
    </location>
</feature>
<evidence type="ECO:0000256" key="3">
    <source>
        <dbReference type="ARBA" id="ARBA00022475"/>
    </source>
</evidence>
<dbReference type="InterPro" id="IPR035906">
    <property type="entry name" value="MetI-like_sf"/>
</dbReference>
<dbReference type="InterPro" id="IPR000515">
    <property type="entry name" value="MetI-like"/>
</dbReference>